<dbReference type="GO" id="GO:0005576">
    <property type="term" value="C:extracellular region"/>
    <property type="evidence" value="ECO:0007669"/>
    <property type="project" value="UniProtKB-SubCell"/>
</dbReference>
<dbReference type="SMART" id="SM00131">
    <property type="entry name" value="KU"/>
    <property type="match status" value="2"/>
</dbReference>
<evidence type="ECO:0000313" key="9">
    <source>
        <dbReference type="EMBL" id="KAK8779762.1"/>
    </source>
</evidence>
<keyword evidence="3" id="KW-0646">Protease inhibitor</keyword>
<proteinExistence type="predicted"/>
<reference evidence="9 10" key="1">
    <citation type="journal article" date="2023" name="Arcadia Sci">
        <title>De novo assembly of a long-read Amblyomma americanum tick genome.</title>
        <authorList>
            <person name="Chou S."/>
            <person name="Poskanzer K.E."/>
            <person name="Rollins M."/>
            <person name="Thuy-Boun P.S."/>
        </authorList>
    </citation>
    <scope>NUCLEOTIDE SEQUENCE [LARGE SCALE GENOMIC DNA]</scope>
    <source>
        <strain evidence="9">F_SG_1</strain>
        <tissue evidence="9">Salivary glands</tissue>
    </source>
</reference>
<organism evidence="9 10">
    <name type="scientific">Amblyomma americanum</name>
    <name type="common">Lone star tick</name>
    <dbReference type="NCBI Taxonomy" id="6943"/>
    <lineage>
        <taxon>Eukaryota</taxon>
        <taxon>Metazoa</taxon>
        <taxon>Ecdysozoa</taxon>
        <taxon>Arthropoda</taxon>
        <taxon>Chelicerata</taxon>
        <taxon>Arachnida</taxon>
        <taxon>Acari</taxon>
        <taxon>Parasitiformes</taxon>
        <taxon>Ixodida</taxon>
        <taxon>Ixodoidea</taxon>
        <taxon>Ixodidae</taxon>
        <taxon>Amblyomminae</taxon>
        <taxon>Amblyomma</taxon>
    </lineage>
</organism>
<dbReference type="SUPFAM" id="SSF57362">
    <property type="entry name" value="BPTI-like"/>
    <property type="match status" value="2"/>
</dbReference>
<sequence>MDQPVNSSTGSQGKPPAAPPPPQAGAAKPLGPPQNGGSKTWATVVKQHSQPDPGPCFGYFPRYYFDKENRTCQQFIYGGCQGNGNNFETKELCEYSCDPKTDYQKQCLSRPETGPCRAHMVLWAFDIVKGHCEQFVYGGCDGTDNKYLTKEMCEKNCNRPQ</sequence>
<protein>
    <recommendedName>
        <fullName evidence="8">BPTI/Kunitz inhibitor domain-containing protein</fullName>
    </recommendedName>
</protein>
<dbReference type="PRINTS" id="PR00759">
    <property type="entry name" value="BASICPTASE"/>
</dbReference>
<evidence type="ECO:0000256" key="5">
    <source>
        <dbReference type="ARBA" id="ARBA00022900"/>
    </source>
</evidence>
<evidence type="ECO:0000256" key="4">
    <source>
        <dbReference type="ARBA" id="ARBA00022737"/>
    </source>
</evidence>
<dbReference type="InterPro" id="IPR002223">
    <property type="entry name" value="Kunitz_BPTI"/>
</dbReference>
<feature type="domain" description="BPTI/Kunitz inhibitor" evidence="8">
    <location>
        <begin position="47"/>
        <end position="97"/>
    </location>
</feature>
<dbReference type="InterPro" id="IPR020901">
    <property type="entry name" value="Prtase_inh_Kunz-CS"/>
</dbReference>
<evidence type="ECO:0000259" key="8">
    <source>
        <dbReference type="PROSITE" id="PS50279"/>
    </source>
</evidence>
<dbReference type="AlphaFoldDB" id="A0AAQ4EYY1"/>
<dbReference type="Proteomes" id="UP001321473">
    <property type="component" value="Unassembled WGS sequence"/>
</dbReference>
<evidence type="ECO:0000256" key="6">
    <source>
        <dbReference type="ARBA" id="ARBA00023157"/>
    </source>
</evidence>
<dbReference type="InterPro" id="IPR050098">
    <property type="entry name" value="TFPI/VKTCI-like"/>
</dbReference>
<dbReference type="PROSITE" id="PS50279">
    <property type="entry name" value="BPTI_KUNITZ_2"/>
    <property type="match status" value="2"/>
</dbReference>
<dbReference type="PANTHER" id="PTHR10083:SF374">
    <property type="entry name" value="BPTI_KUNITZ INHIBITOR DOMAIN-CONTAINING PROTEIN"/>
    <property type="match status" value="1"/>
</dbReference>
<gene>
    <name evidence="9" type="ORF">V5799_018897</name>
</gene>
<feature type="compositionally biased region" description="Polar residues" evidence="7">
    <location>
        <begin position="1"/>
        <end position="11"/>
    </location>
</feature>
<comment type="caution">
    <text evidence="9">The sequence shown here is derived from an EMBL/GenBank/DDBJ whole genome shotgun (WGS) entry which is preliminary data.</text>
</comment>
<keyword evidence="2" id="KW-0964">Secreted</keyword>
<evidence type="ECO:0000256" key="2">
    <source>
        <dbReference type="ARBA" id="ARBA00022525"/>
    </source>
</evidence>
<dbReference type="FunFam" id="4.10.410.10:FF:000020">
    <property type="entry name" value="Collagen, type VI, alpha 3"/>
    <property type="match status" value="2"/>
</dbReference>
<evidence type="ECO:0000256" key="1">
    <source>
        <dbReference type="ARBA" id="ARBA00004613"/>
    </source>
</evidence>
<dbReference type="CDD" id="cd00109">
    <property type="entry name" value="Kunitz-type"/>
    <property type="match status" value="1"/>
</dbReference>
<dbReference type="EMBL" id="JARKHS020009438">
    <property type="protein sequence ID" value="KAK8779762.1"/>
    <property type="molecule type" value="Genomic_DNA"/>
</dbReference>
<evidence type="ECO:0000256" key="7">
    <source>
        <dbReference type="SAM" id="MobiDB-lite"/>
    </source>
</evidence>
<dbReference type="Pfam" id="PF00014">
    <property type="entry name" value="Kunitz_BPTI"/>
    <property type="match status" value="2"/>
</dbReference>
<dbReference type="PANTHER" id="PTHR10083">
    <property type="entry name" value="KUNITZ-TYPE PROTEASE INHIBITOR-RELATED"/>
    <property type="match status" value="1"/>
</dbReference>
<dbReference type="PROSITE" id="PS00280">
    <property type="entry name" value="BPTI_KUNITZ_1"/>
    <property type="match status" value="2"/>
</dbReference>
<keyword evidence="5" id="KW-0722">Serine protease inhibitor</keyword>
<keyword evidence="6" id="KW-1015">Disulfide bond</keyword>
<evidence type="ECO:0000313" key="10">
    <source>
        <dbReference type="Proteomes" id="UP001321473"/>
    </source>
</evidence>
<dbReference type="InterPro" id="IPR036880">
    <property type="entry name" value="Kunitz_BPTI_sf"/>
</dbReference>
<keyword evidence="4" id="KW-0677">Repeat</keyword>
<feature type="region of interest" description="Disordered" evidence="7">
    <location>
        <begin position="1"/>
        <end position="40"/>
    </location>
</feature>
<name>A0AAQ4EYY1_AMBAM</name>
<comment type="subcellular location">
    <subcellularLocation>
        <location evidence="1">Secreted</location>
    </subcellularLocation>
</comment>
<evidence type="ECO:0000256" key="3">
    <source>
        <dbReference type="ARBA" id="ARBA00022690"/>
    </source>
</evidence>
<keyword evidence="10" id="KW-1185">Reference proteome</keyword>
<feature type="domain" description="BPTI/Kunitz inhibitor" evidence="8">
    <location>
        <begin position="107"/>
        <end position="157"/>
    </location>
</feature>
<accession>A0AAQ4EYY1</accession>
<dbReference type="GO" id="GO:0004867">
    <property type="term" value="F:serine-type endopeptidase inhibitor activity"/>
    <property type="evidence" value="ECO:0007669"/>
    <property type="project" value="UniProtKB-KW"/>
</dbReference>
<dbReference type="Gene3D" id="4.10.410.10">
    <property type="entry name" value="Pancreatic trypsin inhibitor Kunitz domain"/>
    <property type="match status" value="2"/>
</dbReference>
<feature type="non-terminal residue" evidence="9">
    <location>
        <position position="161"/>
    </location>
</feature>